<evidence type="ECO:0000259" key="6">
    <source>
        <dbReference type="SMART" id="SM00829"/>
    </source>
</evidence>
<dbReference type="InterPro" id="IPR013149">
    <property type="entry name" value="ADH-like_C"/>
</dbReference>
<dbReference type="Gene3D" id="3.40.50.720">
    <property type="entry name" value="NAD(P)-binding Rossmann-like Domain"/>
    <property type="match status" value="1"/>
</dbReference>
<dbReference type="GO" id="GO:0009809">
    <property type="term" value="P:lignin biosynthetic process"/>
    <property type="evidence" value="ECO:0007669"/>
    <property type="project" value="UniProtKB-ARBA"/>
</dbReference>
<dbReference type="Proteomes" id="UP000075714">
    <property type="component" value="Unassembled WGS sequence"/>
</dbReference>
<dbReference type="FunFam" id="3.40.50.720:FF:000022">
    <property type="entry name" value="Cinnamyl alcohol dehydrogenase"/>
    <property type="match status" value="1"/>
</dbReference>
<dbReference type="Pfam" id="PF00107">
    <property type="entry name" value="ADH_zinc_N"/>
    <property type="match status" value="1"/>
</dbReference>
<evidence type="ECO:0000256" key="4">
    <source>
        <dbReference type="ARBA" id="ARBA00023002"/>
    </source>
</evidence>
<dbReference type="PANTHER" id="PTHR42683">
    <property type="entry name" value="ALDEHYDE REDUCTASE"/>
    <property type="match status" value="1"/>
</dbReference>
<keyword evidence="2 5" id="KW-0479">Metal-binding</keyword>
<accession>A0A150G5X6</accession>
<dbReference type="InterPro" id="IPR020843">
    <property type="entry name" value="ER"/>
</dbReference>
<dbReference type="InterPro" id="IPR013154">
    <property type="entry name" value="ADH-like_N"/>
</dbReference>
<comment type="caution">
    <text evidence="7">The sequence shown here is derived from an EMBL/GenBank/DDBJ whole genome shotgun (WGS) entry which is preliminary data.</text>
</comment>
<sequence length="426" mass="45163">MPRIRQPSPSELAAHPREYALLCRVAPGGEADAQTLSEYAKEYGQPSKAVAEGEITFADFAAMFSRPASAREPAGTDCVGWAARDKSGVMAPFGFNRRPVGPKDVRIQICHVGICHSDLHQAKNDWGSSLYPMVPGHEIVGIVTEVGAEVTSFKPGDRAGVGCMVDSCGSCELCAPERSEQQFCPKVVLTYNAVHPDGSVTQGGYSSHIVVTEAFVLRIPDALPLDASAPLLCAGITTYSPLKHFGLDKPGMRLGVVGLGGLGHMAVKLAKGMGLHVTVISTSESKREEATKVLGADAFLVSKDPEALKSAANSLHGIIDTVSAKHDLAALIGLLKLDGKLVLVGVPEVPLDLPSAAVIFKRATVSGSLIGGIKQTQEMLDFCAEKGIASTIEKIPIDYVNKSYERMAKSDVRYRFVIDIQGSLVA</sequence>
<dbReference type="FunFam" id="3.90.180.10:FF:000004">
    <property type="entry name" value="probable cinnamyl alcohol dehydrogenase"/>
    <property type="match status" value="1"/>
</dbReference>
<dbReference type="AlphaFoldDB" id="A0A150G5X6"/>
<dbReference type="GO" id="GO:0016616">
    <property type="term" value="F:oxidoreductase activity, acting on the CH-OH group of donors, NAD or NADP as acceptor"/>
    <property type="evidence" value="ECO:0007669"/>
    <property type="project" value="InterPro"/>
</dbReference>
<feature type="domain" description="Enoyl reductase (ER)" evidence="6">
    <location>
        <begin position="88"/>
        <end position="418"/>
    </location>
</feature>
<dbReference type="PROSITE" id="PS00059">
    <property type="entry name" value="ADH_ZINC"/>
    <property type="match status" value="1"/>
</dbReference>
<evidence type="ECO:0000256" key="2">
    <source>
        <dbReference type="ARBA" id="ARBA00022723"/>
    </source>
</evidence>
<dbReference type="InterPro" id="IPR036291">
    <property type="entry name" value="NAD(P)-bd_dom_sf"/>
</dbReference>
<dbReference type="Pfam" id="PF08240">
    <property type="entry name" value="ADH_N"/>
    <property type="match status" value="1"/>
</dbReference>
<name>A0A150G5X6_GONPE</name>
<dbReference type="SUPFAM" id="SSF50129">
    <property type="entry name" value="GroES-like"/>
    <property type="match status" value="1"/>
</dbReference>
<reference evidence="8" key="1">
    <citation type="journal article" date="2016" name="Nat. Commun.">
        <title>The Gonium pectorale genome demonstrates co-option of cell cycle regulation during the evolution of multicellularity.</title>
        <authorList>
            <person name="Hanschen E.R."/>
            <person name="Marriage T.N."/>
            <person name="Ferris P.J."/>
            <person name="Hamaji T."/>
            <person name="Toyoda A."/>
            <person name="Fujiyama A."/>
            <person name="Neme R."/>
            <person name="Noguchi H."/>
            <person name="Minakuchi Y."/>
            <person name="Suzuki M."/>
            <person name="Kawai-Toyooka H."/>
            <person name="Smith D.R."/>
            <person name="Sparks H."/>
            <person name="Anderson J."/>
            <person name="Bakaric R."/>
            <person name="Luria V."/>
            <person name="Karger A."/>
            <person name="Kirschner M.W."/>
            <person name="Durand P.M."/>
            <person name="Michod R.E."/>
            <person name="Nozaki H."/>
            <person name="Olson B.J."/>
        </authorList>
    </citation>
    <scope>NUCLEOTIDE SEQUENCE [LARGE SCALE GENOMIC DNA]</scope>
    <source>
        <strain evidence="8">NIES-2863</strain>
    </source>
</reference>
<comment type="cofactor">
    <cofactor evidence="1 5">
        <name>Zn(2+)</name>
        <dbReference type="ChEBI" id="CHEBI:29105"/>
    </cofactor>
</comment>
<dbReference type="SMART" id="SM00829">
    <property type="entry name" value="PKS_ER"/>
    <property type="match status" value="1"/>
</dbReference>
<organism evidence="7 8">
    <name type="scientific">Gonium pectorale</name>
    <name type="common">Green alga</name>
    <dbReference type="NCBI Taxonomy" id="33097"/>
    <lineage>
        <taxon>Eukaryota</taxon>
        <taxon>Viridiplantae</taxon>
        <taxon>Chlorophyta</taxon>
        <taxon>core chlorophytes</taxon>
        <taxon>Chlorophyceae</taxon>
        <taxon>CS clade</taxon>
        <taxon>Chlamydomonadales</taxon>
        <taxon>Volvocaceae</taxon>
        <taxon>Gonium</taxon>
    </lineage>
</organism>
<keyword evidence="3 5" id="KW-0862">Zinc</keyword>
<dbReference type="CDD" id="cd05283">
    <property type="entry name" value="CAD1"/>
    <property type="match status" value="1"/>
</dbReference>
<dbReference type="InterPro" id="IPR011032">
    <property type="entry name" value="GroES-like_sf"/>
</dbReference>
<dbReference type="InterPro" id="IPR047109">
    <property type="entry name" value="CAD-like"/>
</dbReference>
<evidence type="ECO:0000256" key="3">
    <source>
        <dbReference type="ARBA" id="ARBA00022833"/>
    </source>
</evidence>
<proteinExistence type="inferred from homology"/>
<dbReference type="EMBL" id="LSYV01000058">
    <property type="protein sequence ID" value="KXZ45224.1"/>
    <property type="molecule type" value="Genomic_DNA"/>
</dbReference>
<dbReference type="GO" id="GO:0008270">
    <property type="term" value="F:zinc ion binding"/>
    <property type="evidence" value="ECO:0007669"/>
    <property type="project" value="InterPro"/>
</dbReference>
<dbReference type="STRING" id="33097.A0A150G5X6"/>
<dbReference type="Gene3D" id="3.90.180.10">
    <property type="entry name" value="Medium-chain alcohol dehydrogenases, catalytic domain"/>
    <property type="match status" value="1"/>
</dbReference>
<dbReference type="InterPro" id="IPR002328">
    <property type="entry name" value="ADH_Zn_CS"/>
</dbReference>
<dbReference type="OrthoDB" id="1879366at2759"/>
<keyword evidence="8" id="KW-1185">Reference proteome</keyword>
<comment type="similarity">
    <text evidence="5">Belongs to the zinc-containing alcohol dehydrogenase family.</text>
</comment>
<evidence type="ECO:0000256" key="5">
    <source>
        <dbReference type="RuleBase" id="RU361277"/>
    </source>
</evidence>
<evidence type="ECO:0000313" key="7">
    <source>
        <dbReference type="EMBL" id="KXZ45224.1"/>
    </source>
</evidence>
<dbReference type="SUPFAM" id="SSF51735">
    <property type="entry name" value="NAD(P)-binding Rossmann-fold domains"/>
    <property type="match status" value="1"/>
</dbReference>
<evidence type="ECO:0000256" key="1">
    <source>
        <dbReference type="ARBA" id="ARBA00001947"/>
    </source>
</evidence>
<gene>
    <name evidence="7" type="ORF">GPECTOR_57g514</name>
</gene>
<keyword evidence="4" id="KW-0560">Oxidoreductase</keyword>
<protein>
    <recommendedName>
        <fullName evidence="6">Enoyl reductase (ER) domain-containing protein</fullName>
    </recommendedName>
</protein>
<evidence type="ECO:0000313" key="8">
    <source>
        <dbReference type="Proteomes" id="UP000075714"/>
    </source>
</evidence>